<evidence type="ECO:0000313" key="2">
    <source>
        <dbReference type="Proteomes" id="UP000886653"/>
    </source>
</evidence>
<evidence type="ECO:0000313" key="1">
    <source>
        <dbReference type="EMBL" id="KAG0148451.1"/>
    </source>
</evidence>
<comment type="caution">
    <text evidence="1">The sequence shown here is derived from an EMBL/GenBank/DDBJ whole genome shotgun (WGS) entry which is preliminary data.</text>
</comment>
<protein>
    <submittedName>
        <fullName evidence="1">Uncharacterized protein</fullName>
    </submittedName>
</protein>
<accession>A0A9P6NK20</accession>
<organism evidence="1 2">
    <name type="scientific">Cronartium quercuum f. sp. fusiforme G11</name>
    <dbReference type="NCBI Taxonomy" id="708437"/>
    <lineage>
        <taxon>Eukaryota</taxon>
        <taxon>Fungi</taxon>
        <taxon>Dikarya</taxon>
        <taxon>Basidiomycota</taxon>
        <taxon>Pucciniomycotina</taxon>
        <taxon>Pucciniomycetes</taxon>
        <taxon>Pucciniales</taxon>
        <taxon>Coleosporiaceae</taxon>
        <taxon>Cronartium</taxon>
    </lineage>
</organism>
<reference evidence="1" key="1">
    <citation type="submission" date="2013-11" db="EMBL/GenBank/DDBJ databases">
        <title>Genome sequence of the fusiform rust pathogen reveals effectors for host alternation and coevolution with pine.</title>
        <authorList>
            <consortium name="DOE Joint Genome Institute"/>
            <person name="Smith K."/>
            <person name="Pendleton A."/>
            <person name="Kubisiak T."/>
            <person name="Anderson C."/>
            <person name="Salamov A."/>
            <person name="Aerts A."/>
            <person name="Riley R."/>
            <person name="Clum A."/>
            <person name="Lindquist E."/>
            <person name="Ence D."/>
            <person name="Campbell M."/>
            <person name="Kronenberg Z."/>
            <person name="Feau N."/>
            <person name="Dhillon B."/>
            <person name="Hamelin R."/>
            <person name="Burleigh J."/>
            <person name="Smith J."/>
            <person name="Yandell M."/>
            <person name="Nelson C."/>
            <person name="Grigoriev I."/>
            <person name="Davis J."/>
        </authorList>
    </citation>
    <scope>NUCLEOTIDE SEQUENCE</scope>
    <source>
        <strain evidence="1">G11</strain>
    </source>
</reference>
<dbReference type="AlphaFoldDB" id="A0A9P6NK20"/>
<keyword evidence="2" id="KW-1185">Reference proteome</keyword>
<gene>
    <name evidence="1" type="ORF">CROQUDRAFT_90383</name>
</gene>
<dbReference type="Proteomes" id="UP000886653">
    <property type="component" value="Unassembled WGS sequence"/>
</dbReference>
<proteinExistence type="predicted"/>
<dbReference type="EMBL" id="MU167237">
    <property type="protein sequence ID" value="KAG0148451.1"/>
    <property type="molecule type" value="Genomic_DNA"/>
</dbReference>
<name>A0A9P6NK20_9BASI</name>
<sequence length="75" mass="8445">MCQGDASVWQPTWLFQAESEAGLGLRLKVNNRQSALSYNWANQLSTRAKLWEIQAQLKAIALAPSCMVFFVSSPW</sequence>